<name>A0A9D9EK44_9BACT</name>
<evidence type="ECO:0000313" key="2">
    <source>
        <dbReference type="Proteomes" id="UP000810252"/>
    </source>
</evidence>
<dbReference type="AlphaFoldDB" id="A0A9D9EK44"/>
<comment type="caution">
    <text evidence="1">The sequence shown here is derived from an EMBL/GenBank/DDBJ whole genome shotgun (WGS) entry which is preliminary data.</text>
</comment>
<reference evidence="1" key="2">
    <citation type="journal article" date="2021" name="PeerJ">
        <title>Extensive microbial diversity within the chicken gut microbiome revealed by metagenomics and culture.</title>
        <authorList>
            <person name="Gilroy R."/>
            <person name="Ravi A."/>
            <person name="Getino M."/>
            <person name="Pursley I."/>
            <person name="Horton D.L."/>
            <person name="Alikhan N.F."/>
            <person name="Baker D."/>
            <person name="Gharbi K."/>
            <person name="Hall N."/>
            <person name="Watson M."/>
            <person name="Adriaenssens E.M."/>
            <person name="Foster-Nyarko E."/>
            <person name="Jarju S."/>
            <person name="Secka A."/>
            <person name="Antonio M."/>
            <person name="Oren A."/>
            <person name="Chaudhuri R.R."/>
            <person name="La Ragione R."/>
            <person name="Hildebrand F."/>
            <person name="Pallen M.J."/>
        </authorList>
    </citation>
    <scope>NUCLEOTIDE SEQUENCE</scope>
    <source>
        <strain evidence="1">20514</strain>
    </source>
</reference>
<protein>
    <recommendedName>
        <fullName evidence="3">DUF1566 domain-containing protein</fullName>
    </recommendedName>
</protein>
<evidence type="ECO:0000313" key="1">
    <source>
        <dbReference type="EMBL" id="MBO8448433.1"/>
    </source>
</evidence>
<feature type="non-terminal residue" evidence="1">
    <location>
        <position position="1"/>
    </location>
</feature>
<dbReference type="Proteomes" id="UP000810252">
    <property type="component" value="Unassembled WGS sequence"/>
</dbReference>
<dbReference type="EMBL" id="JADIMQ010000056">
    <property type="protein sequence ID" value="MBO8448433.1"/>
    <property type="molecule type" value="Genomic_DNA"/>
</dbReference>
<gene>
    <name evidence="1" type="ORF">IAC29_04085</name>
</gene>
<accession>A0A9D9EK44</accession>
<sequence length="263" mass="28974">GDYLYSDGTTSDGGLRKLYPDGTVETAPEAVAPEAGKTVIGIVFHAGRHATDASDYTSPLTAGGPTLAGEVRGYAVALTHANNDYSDLANWVKGPNDESGFSVDISTDEDDWNGYANCRAIHDYVTAHAGEGWEMRHFHAAWACETYGNRSLDYDGTPTSAYEWQAPLRAPAGTSGWFLPSCGQLWYMMPYQDYLNSRFMAAKEVSAAELQEYVKEFFSQSYWSSTKDGYYSANAMVVNFENRDRSGATRNNKYLVSRAVIVF</sequence>
<evidence type="ECO:0008006" key="3">
    <source>
        <dbReference type="Google" id="ProtNLM"/>
    </source>
</evidence>
<proteinExistence type="predicted"/>
<reference evidence="1" key="1">
    <citation type="submission" date="2020-10" db="EMBL/GenBank/DDBJ databases">
        <authorList>
            <person name="Gilroy R."/>
        </authorList>
    </citation>
    <scope>NUCLEOTIDE SEQUENCE</scope>
    <source>
        <strain evidence="1">20514</strain>
    </source>
</reference>
<organism evidence="1 2">
    <name type="scientific">Candidatus Cryptobacteroides merdigallinarum</name>
    <dbReference type="NCBI Taxonomy" id="2840770"/>
    <lineage>
        <taxon>Bacteria</taxon>
        <taxon>Pseudomonadati</taxon>
        <taxon>Bacteroidota</taxon>
        <taxon>Bacteroidia</taxon>
        <taxon>Bacteroidales</taxon>
        <taxon>Candidatus Cryptobacteroides</taxon>
    </lineage>
</organism>